<keyword evidence="5" id="KW-0963">Cytoplasm</keyword>
<organism evidence="20 21">
    <name type="scientific">Myotis myotis</name>
    <name type="common">Greater mouse-eared bat</name>
    <name type="synonym">Vespertilio myotis</name>
    <dbReference type="NCBI Taxonomy" id="51298"/>
    <lineage>
        <taxon>Eukaryota</taxon>
        <taxon>Metazoa</taxon>
        <taxon>Chordata</taxon>
        <taxon>Craniata</taxon>
        <taxon>Vertebrata</taxon>
        <taxon>Euteleostomi</taxon>
        <taxon>Mammalia</taxon>
        <taxon>Eutheria</taxon>
        <taxon>Laurasiatheria</taxon>
        <taxon>Chiroptera</taxon>
        <taxon>Yangochiroptera</taxon>
        <taxon>Vespertilionidae</taxon>
        <taxon>Myotis</taxon>
    </lineage>
</organism>
<protein>
    <recommendedName>
        <fullName evidence="14">Lysoplasmalogenase TMEM86B</fullName>
        <ecNumber evidence="12">3.3.2.2</ecNumber>
    </recommendedName>
    <alternativeName>
        <fullName evidence="15">Transmembrane protein 86B</fullName>
    </alternativeName>
</protein>
<evidence type="ECO:0000256" key="13">
    <source>
        <dbReference type="ARBA" id="ARBA00037660"/>
    </source>
</evidence>
<feature type="transmembrane region" description="Helical" evidence="19">
    <location>
        <begin position="254"/>
        <end position="272"/>
    </location>
</feature>
<dbReference type="VEuPathDB" id="HostDB:GeneID_118655183"/>
<evidence type="ECO:0000313" key="20">
    <source>
        <dbReference type="EMBL" id="KAF6269586.1"/>
    </source>
</evidence>
<dbReference type="EMBL" id="JABWUV010000042">
    <property type="protein sequence ID" value="KAF6269586.1"/>
    <property type="molecule type" value="Genomic_DNA"/>
</dbReference>
<evidence type="ECO:0000256" key="19">
    <source>
        <dbReference type="SAM" id="Phobius"/>
    </source>
</evidence>
<sequence>MAETQLWVADGQGACVRDGAAGGSLSQPPPRPCSSPSAPFDKTANITFSLNADDENPNTNLLEICYKDRIQQFDDDDEEEGQGSGESDGEDGAWQGSQLARGPRLGQPPGVRPQDAPGLTCNRSPALHPQSHWCPGCGHSAWGSQAVMDVRRERPPRSPPSSAQQPHLGSLSPFLLTCTAYFFLWIPEDPPSRVGALVKCLPVLCLVGLLRANPGSSSGSGSGSSGGYSLRLQVALLFSALGDVFLIWPENFLYGVLAFGMAQLLYSWAFGFSPLRPGLLVPIVLYSLPFSGLLLLHLPPDLVLPVSAYGLALSTMLWQGLARGGSTRWGALLFAASDSLLSWHTFIQPLAHGRLLIMATYYAAQLLITLSAFQSPKLKTH</sequence>
<evidence type="ECO:0000256" key="2">
    <source>
        <dbReference type="ARBA" id="ARBA00004496"/>
    </source>
</evidence>
<evidence type="ECO:0000256" key="4">
    <source>
        <dbReference type="ARBA" id="ARBA00011738"/>
    </source>
</evidence>
<evidence type="ECO:0000256" key="7">
    <source>
        <dbReference type="ARBA" id="ARBA00022801"/>
    </source>
</evidence>
<comment type="catalytic activity">
    <reaction evidence="16">
        <text>a 1-O-(1Z-alkenyl)-sn-glycero-3-phosphoethanolamine + H2O = a 2,3-saturated aldehyde + sn-glycero-3-phosphoethanolamine</text>
        <dbReference type="Rhea" id="RHEA:16905"/>
        <dbReference type="ChEBI" id="CHEBI:15377"/>
        <dbReference type="ChEBI" id="CHEBI:73359"/>
        <dbReference type="ChEBI" id="CHEBI:77288"/>
        <dbReference type="ChEBI" id="CHEBI:143890"/>
        <dbReference type="EC" id="3.3.2.2"/>
    </reaction>
</comment>
<keyword evidence="7" id="KW-0378">Hydrolase</keyword>
<reference evidence="20 21" key="1">
    <citation type="journal article" date="2020" name="Nature">
        <title>Six reference-quality genomes reveal evolution of bat adaptations.</title>
        <authorList>
            <person name="Jebb D."/>
            <person name="Huang Z."/>
            <person name="Pippel M."/>
            <person name="Hughes G.M."/>
            <person name="Lavrichenko K."/>
            <person name="Devanna P."/>
            <person name="Winkler S."/>
            <person name="Jermiin L.S."/>
            <person name="Skirmuntt E.C."/>
            <person name="Katzourakis A."/>
            <person name="Burkitt-Gray L."/>
            <person name="Ray D.A."/>
            <person name="Sullivan K.A.M."/>
            <person name="Roscito J.G."/>
            <person name="Kirilenko B.M."/>
            <person name="Davalos L.M."/>
            <person name="Corthals A.P."/>
            <person name="Power M.L."/>
            <person name="Jones G."/>
            <person name="Ransome R.D."/>
            <person name="Dechmann D.K.N."/>
            <person name="Locatelli A.G."/>
            <person name="Puechmaille S.J."/>
            <person name="Fedrigo O."/>
            <person name="Jarvis E.D."/>
            <person name="Hiller M."/>
            <person name="Vernes S.C."/>
            <person name="Myers E.W."/>
            <person name="Teeling E.C."/>
        </authorList>
    </citation>
    <scope>NUCLEOTIDE SEQUENCE [LARGE SCALE GENOMIC DNA]</scope>
    <source>
        <strain evidence="20">MMyoMyo1</strain>
        <tissue evidence="20">Flight muscle</tissue>
    </source>
</reference>
<evidence type="ECO:0000256" key="9">
    <source>
        <dbReference type="ARBA" id="ARBA00022989"/>
    </source>
</evidence>
<evidence type="ECO:0000256" key="14">
    <source>
        <dbReference type="ARBA" id="ARBA00039876"/>
    </source>
</evidence>
<comment type="catalytic activity">
    <reaction evidence="17">
        <text>a 1-O-(1Z-alkenyl)-sn-glycero-3-phosphocholine + H2O = a 2,3-saturated aldehyde + sn-glycerol 3-phosphocholine</text>
        <dbReference type="Rhea" id="RHEA:22544"/>
        <dbReference type="ChEBI" id="CHEBI:15377"/>
        <dbReference type="ChEBI" id="CHEBI:16870"/>
        <dbReference type="ChEBI" id="CHEBI:73359"/>
        <dbReference type="ChEBI" id="CHEBI:77287"/>
        <dbReference type="EC" id="3.3.2.2"/>
    </reaction>
</comment>
<name>A0A7J7R0B5_MYOMY</name>
<keyword evidence="21" id="KW-1185">Reference proteome</keyword>
<evidence type="ECO:0000256" key="18">
    <source>
        <dbReference type="SAM" id="MobiDB-lite"/>
    </source>
</evidence>
<dbReference type="AlphaFoldDB" id="A0A7J7R0B5"/>
<evidence type="ECO:0000256" key="16">
    <source>
        <dbReference type="ARBA" id="ARBA00049458"/>
    </source>
</evidence>
<keyword evidence="6 19" id="KW-0812">Transmembrane</keyword>
<evidence type="ECO:0000256" key="11">
    <source>
        <dbReference type="ARBA" id="ARBA00023136"/>
    </source>
</evidence>
<keyword evidence="11 19" id="KW-0472">Membrane</keyword>
<evidence type="ECO:0000256" key="10">
    <source>
        <dbReference type="ARBA" id="ARBA00023098"/>
    </source>
</evidence>
<comment type="similarity">
    <text evidence="3">Belongs to the TMEM86 family.</text>
</comment>
<evidence type="ECO:0000256" key="3">
    <source>
        <dbReference type="ARBA" id="ARBA00007375"/>
    </source>
</evidence>
<evidence type="ECO:0000256" key="6">
    <source>
        <dbReference type="ARBA" id="ARBA00022692"/>
    </source>
</evidence>
<dbReference type="GO" id="GO:0006629">
    <property type="term" value="P:lipid metabolic process"/>
    <property type="evidence" value="ECO:0007669"/>
    <property type="project" value="UniProtKB-KW"/>
</dbReference>
<evidence type="ECO:0000256" key="5">
    <source>
        <dbReference type="ARBA" id="ARBA00022490"/>
    </source>
</evidence>
<comment type="caution">
    <text evidence="20">The sequence shown here is derived from an EMBL/GenBank/DDBJ whole genome shotgun (WGS) entry which is preliminary data.</text>
</comment>
<dbReference type="Pfam" id="PF07947">
    <property type="entry name" value="YhhN"/>
    <property type="match status" value="1"/>
</dbReference>
<evidence type="ECO:0000256" key="8">
    <source>
        <dbReference type="ARBA" id="ARBA00022824"/>
    </source>
</evidence>
<dbReference type="PANTHER" id="PTHR31885">
    <property type="entry name" value="GH04784P"/>
    <property type="match status" value="1"/>
</dbReference>
<comment type="subcellular location">
    <subcellularLocation>
        <location evidence="2">Cytoplasm</location>
    </subcellularLocation>
    <subcellularLocation>
        <location evidence="1">Endoplasmic reticulum membrane</location>
        <topology evidence="1">Multi-pass membrane protein</topology>
    </subcellularLocation>
</comment>
<dbReference type="PANTHER" id="PTHR31885:SF7">
    <property type="entry name" value="LYSOPLASMALOGENASE"/>
    <property type="match status" value="1"/>
</dbReference>
<evidence type="ECO:0000256" key="17">
    <source>
        <dbReference type="ARBA" id="ARBA00049560"/>
    </source>
</evidence>
<proteinExistence type="inferred from homology"/>
<accession>A0A7J7R0B5</accession>
<comment type="subunit">
    <text evidence="4">Homodimer.</text>
</comment>
<dbReference type="Proteomes" id="UP000527355">
    <property type="component" value="Unassembled WGS sequence"/>
</dbReference>
<dbReference type="GO" id="GO:0047408">
    <property type="term" value="F:alkenylglycerophosphocholine hydrolase activity"/>
    <property type="evidence" value="ECO:0007669"/>
    <property type="project" value="UniProtKB-EC"/>
</dbReference>
<feature type="transmembrane region" description="Helical" evidence="19">
    <location>
        <begin position="353"/>
        <end position="373"/>
    </location>
</feature>
<comment type="function">
    <text evidence="13">Catalyzes the hydrolysis of the vinyl ether bond of choline or ethanolamine lysoplasmalogens, forming fatty aldehyde and glycerophosphocholine or glycerophosphoethanolamine, respectively and is specific for the sn-2-deacylated (lyso) form of plasmalogen.</text>
</comment>
<gene>
    <name evidence="20" type="ORF">mMyoMyo1_019435</name>
</gene>
<evidence type="ECO:0000256" key="15">
    <source>
        <dbReference type="ARBA" id="ARBA00042674"/>
    </source>
</evidence>
<feature type="compositionally biased region" description="Acidic residues" evidence="18">
    <location>
        <begin position="73"/>
        <end position="91"/>
    </location>
</feature>
<dbReference type="InterPro" id="IPR012506">
    <property type="entry name" value="TMEM86B-like"/>
</dbReference>
<dbReference type="EC" id="3.3.2.2" evidence="12"/>
<keyword evidence="9 19" id="KW-1133">Transmembrane helix</keyword>
<keyword evidence="10" id="KW-0443">Lipid metabolism</keyword>
<dbReference type="VEuPathDB" id="HostDB:GeneID_118655148"/>
<feature type="region of interest" description="Disordered" evidence="18">
    <location>
        <begin position="1"/>
        <end position="42"/>
    </location>
</feature>
<dbReference type="GO" id="GO:0005789">
    <property type="term" value="C:endoplasmic reticulum membrane"/>
    <property type="evidence" value="ECO:0007669"/>
    <property type="project" value="UniProtKB-SubCell"/>
</dbReference>
<evidence type="ECO:0000313" key="21">
    <source>
        <dbReference type="Proteomes" id="UP000527355"/>
    </source>
</evidence>
<feature type="transmembrane region" description="Helical" evidence="19">
    <location>
        <begin position="279"/>
        <end position="296"/>
    </location>
</feature>
<evidence type="ECO:0000256" key="12">
    <source>
        <dbReference type="ARBA" id="ARBA00035673"/>
    </source>
</evidence>
<keyword evidence="8" id="KW-0256">Endoplasmic reticulum</keyword>
<evidence type="ECO:0000256" key="1">
    <source>
        <dbReference type="ARBA" id="ARBA00004477"/>
    </source>
</evidence>
<feature type="region of interest" description="Disordered" evidence="18">
    <location>
        <begin position="70"/>
        <end position="124"/>
    </location>
</feature>